<keyword evidence="1" id="KW-0614">Plasmid</keyword>
<dbReference type="AlphaFoldDB" id="I1VYR7"/>
<geneLocation type="plasmid" evidence="1">
    <name>pEM65</name>
</geneLocation>
<accession>I1VYR7</accession>
<name>I1VYR7_ERWAM</name>
<protein>
    <submittedName>
        <fullName evidence="1">Uncharacterized protein</fullName>
    </submittedName>
</protein>
<proteinExistence type="predicted"/>
<organism evidence="1">
    <name type="scientific">Erwinia amylovora</name>
    <name type="common">Fire blight bacteria</name>
    <dbReference type="NCBI Taxonomy" id="552"/>
    <lineage>
        <taxon>Bacteria</taxon>
        <taxon>Pseudomonadati</taxon>
        <taxon>Pseudomonadota</taxon>
        <taxon>Gammaproteobacteria</taxon>
        <taxon>Enterobacterales</taxon>
        <taxon>Erwiniaceae</taxon>
        <taxon>Erwinia</taxon>
    </lineage>
</organism>
<evidence type="ECO:0000313" key="1">
    <source>
        <dbReference type="EMBL" id="AFI56309.1"/>
    </source>
</evidence>
<sequence length="38" mass="4055">MNFSGNHLFNVTVNNGPVINGNVILNAHSATISNCNKQ</sequence>
<dbReference type="EMBL" id="JQ292796">
    <property type="protein sequence ID" value="AFI56309.1"/>
    <property type="molecule type" value="Genomic_DNA"/>
</dbReference>
<reference evidence="1" key="1">
    <citation type="journal article" date="2013" name="Res. Microbiol.">
        <title>Deep sequencing revealed genome-wide single-nucleotide polymorphism and plasmid content of Erwinia amylovora strains isolated in Middle Atlas, Morocco.</title>
        <authorList>
            <person name="Hannou N."/>
            <person name="Mondy S."/>
            <person name="Planamente S."/>
            <person name="Moumni M."/>
            <person name="Llop P."/>
            <person name="Lopez M."/>
            <person name="Manceau C."/>
            <person name="Barny M.A."/>
            <person name="Faure D."/>
        </authorList>
    </citation>
    <scope>NUCLEOTIDE SEQUENCE</scope>
    <source>
        <strain evidence="1">CFBP7517</strain>
        <plasmid evidence="1">pEM65</plasmid>
    </source>
</reference>